<evidence type="ECO:0000313" key="5">
    <source>
        <dbReference type="RefSeq" id="XP_070318788.1"/>
    </source>
</evidence>
<dbReference type="Pfam" id="PF25372">
    <property type="entry name" value="DUF7885"/>
    <property type="match status" value="1"/>
</dbReference>
<name>A0ABM4HT88_ODOVR</name>
<keyword evidence="4" id="KW-1185">Reference proteome</keyword>
<evidence type="ECO:0000256" key="2">
    <source>
        <dbReference type="SAM" id="MobiDB-lite"/>
    </source>
</evidence>
<evidence type="ECO:0000256" key="1">
    <source>
        <dbReference type="ARBA" id="ARBA00022786"/>
    </source>
</evidence>
<dbReference type="Proteomes" id="UP001652640">
    <property type="component" value="Unplaced"/>
</dbReference>
<dbReference type="InterPro" id="IPR006553">
    <property type="entry name" value="Leu-rich_rpt_Cys-con_subtyp"/>
</dbReference>
<evidence type="ECO:0000313" key="4">
    <source>
        <dbReference type="Proteomes" id="UP001652640"/>
    </source>
</evidence>
<dbReference type="InterPro" id="IPR032675">
    <property type="entry name" value="LRR_dom_sf"/>
</dbReference>
<dbReference type="InterPro" id="IPR050648">
    <property type="entry name" value="F-box_LRR-repeat"/>
</dbReference>
<evidence type="ECO:0000259" key="3">
    <source>
        <dbReference type="Pfam" id="PF25372"/>
    </source>
</evidence>
<dbReference type="PANTHER" id="PTHR13382:SF72">
    <property type="entry name" value="F-BOX AND LEUCINE-RICH REPEAT PROTEIN 17"/>
    <property type="match status" value="1"/>
</dbReference>
<gene>
    <name evidence="5" type="primary">FBXL17</name>
</gene>
<proteinExistence type="predicted"/>
<dbReference type="Gene3D" id="3.80.10.10">
    <property type="entry name" value="Ribonuclease Inhibitor"/>
    <property type="match status" value="1"/>
</dbReference>
<dbReference type="InterPro" id="IPR057207">
    <property type="entry name" value="FBXL15_LRR"/>
</dbReference>
<dbReference type="SMART" id="SM00367">
    <property type="entry name" value="LRR_CC"/>
    <property type="match status" value="3"/>
</dbReference>
<accession>A0ABM4HT88</accession>
<reference evidence="5" key="1">
    <citation type="submission" date="2025-08" db="UniProtKB">
        <authorList>
            <consortium name="RefSeq"/>
        </authorList>
    </citation>
    <scope>IDENTIFICATION</scope>
    <source>
        <tissue evidence="5">Tongue muscle</tissue>
    </source>
</reference>
<feature type="region of interest" description="Disordered" evidence="2">
    <location>
        <begin position="158"/>
        <end position="208"/>
    </location>
</feature>
<dbReference type="RefSeq" id="XP_070318788.1">
    <property type="nucleotide sequence ID" value="XM_070462687.1"/>
</dbReference>
<feature type="compositionally biased region" description="Low complexity" evidence="2">
    <location>
        <begin position="186"/>
        <end position="195"/>
    </location>
</feature>
<dbReference type="PANTHER" id="PTHR13382">
    <property type="entry name" value="MITOCHONDRIAL ATP SYNTHASE COUPLING FACTOR B"/>
    <property type="match status" value="1"/>
</dbReference>
<feature type="domain" description="F-box/LRR-repeat protein 15-like leucin rich repeat" evidence="3">
    <location>
        <begin position="31"/>
        <end position="131"/>
    </location>
</feature>
<organism evidence="4 5">
    <name type="scientific">Odocoileus virginianus</name>
    <name type="common">White-tailed deer</name>
    <dbReference type="NCBI Taxonomy" id="9874"/>
    <lineage>
        <taxon>Eukaryota</taxon>
        <taxon>Metazoa</taxon>
        <taxon>Chordata</taxon>
        <taxon>Craniata</taxon>
        <taxon>Vertebrata</taxon>
        <taxon>Euteleostomi</taxon>
        <taxon>Mammalia</taxon>
        <taxon>Eutheria</taxon>
        <taxon>Laurasiatheria</taxon>
        <taxon>Artiodactyla</taxon>
        <taxon>Ruminantia</taxon>
        <taxon>Pecora</taxon>
        <taxon>Cervidae</taxon>
        <taxon>Odocoileinae</taxon>
        <taxon>Odocoileus</taxon>
    </lineage>
</organism>
<feature type="compositionally biased region" description="Low complexity" evidence="2">
    <location>
        <begin position="161"/>
        <end position="173"/>
    </location>
</feature>
<sequence length="208" mass="22451">MDSNGPLEEETLMMQGKGRDLAVVKACSAVLTHLPAGSPQVTDQSVKAFAEHCPELQYVGFMGCSVTSKGVIHLTKLRNLSSLDLRHITELDNETVMEIVKRCKNLSSLNLCLNWIINDRCVEVIAKEGQNLKELYLVSCKITDYDALRNPAVLNAESARPRSSVSGRSSPAGLCPVPPEGRAHRAPAARARGPPLLQSGAPIKEPGV</sequence>
<keyword evidence="1" id="KW-0833">Ubl conjugation pathway</keyword>
<dbReference type="GeneID" id="110136145"/>
<dbReference type="SUPFAM" id="SSF52047">
    <property type="entry name" value="RNI-like"/>
    <property type="match status" value="1"/>
</dbReference>
<protein>
    <submittedName>
        <fullName evidence="5">F-box/LRR-repeat protein 17 isoform X1</fullName>
    </submittedName>
</protein>